<reference evidence="5" key="1">
    <citation type="submission" date="2014-08" db="EMBL/GenBank/DDBJ databases">
        <authorList>
            <person name="Moulin L."/>
        </authorList>
    </citation>
    <scope>NUCLEOTIDE SEQUENCE [LARGE SCALE GENOMIC DNA]</scope>
</reference>
<proteinExistence type="inferred from homology"/>
<comment type="similarity">
    <text evidence="1">Belongs to the HupF/HypC family.</text>
</comment>
<evidence type="ECO:0000313" key="5">
    <source>
        <dbReference type="Proteomes" id="UP000045285"/>
    </source>
</evidence>
<dbReference type="EMBL" id="CCMZ01000007">
    <property type="protein sequence ID" value="CDX14244.1"/>
    <property type="molecule type" value="Genomic_DNA"/>
</dbReference>
<dbReference type="PROSITE" id="PS01097">
    <property type="entry name" value="HUPF_HYPC"/>
    <property type="match status" value="1"/>
</dbReference>
<dbReference type="PANTHER" id="PTHR35177:SF2">
    <property type="entry name" value="HYDROGENASE MATURATION FACTOR HYBG"/>
    <property type="match status" value="1"/>
</dbReference>
<dbReference type="PRINTS" id="PR00445">
    <property type="entry name" value="HUPFHYPC"/>
</dbReference>
<dbReference type="NCBIfam" id="TIGR00074">
    <property type="entry name" value="hypC_hupF"/>
    <property type="match status" value="1"/>
</dbReference>
<dbReference type="FunFam" id="2.30.30.140:FF:000022">
    <property type="entry name" value="Hydrogenase assembly chaperone HybG"/>
    <property type="match status" value="1"/>
</dbReference>
<gene>
    <name evidence="4" type="primary">hybG</name>
    <name evidence="4" type="ORF">MPL3356_150270</name>
</gene>
<dbReference type="Proteomes" id="UP000045285">
    <property type="component" value="Unassembled WGS sequence"/>
</dbReference>
<evidence type="ECO:0000256" key="1">
    <source>
        <dbReference type="ARBA" id="ARBA00006018"/>
    </source>
</evidence>
<dbReference type="PANTHER" id="PTHR35177">
    <property type="entry name" value="HYDROGENASE MATURATION FACTOR HYBG"/>
    <property type="match status" value="1"/>
</dbReference>
<dbReference type="GO" id="GO:0051604">
    <property type="term" value="P:protein maturation"/>
    <property type="evidence" value="ECO:0007669"/>
    <property type="project" value="TreeGrafter"/>
</dbReference>
<dbReference type="GO" id="GO:1902670">
    <property type="term" value="F:carbon dioxide binding"/>
    <property type="evidence" value="ECO:0007669"/>
    <property type="project" value="TreeGrafter"/>
</dbReference>
<sequence length="93" mass="10163">MCLGIPGRIIRIDDAGRKLATVDVSGVRRQINIACIVDTEHPVESCVDDWVLVHVGFAMSRIDQHEAAETLKILTELGEAQAEIEAMRASAVH</sequence>
<dbReference type="AlphaFoldDB" id="A0A090DF46"/>
<dbReference type="Pfam" id="PF01455">
    <property type="entry name" value="HupF_HypC"/>
    <property type="match status" value="1"/>
</dbReference>
<name>A0A090DF46_MESPL</name>
<evidence type="ECO:0000256" key="3">
    <source>
        <dbReference type="ARBA" id="ARBA00071976"/>
    </source>
</evidence>
<keyword evidence="5" id="KW-1185">Reference proteome</keyword>
<evidence type="ECO:0000256" key="2">
    <source>
        <dbReference type="ARBA" id="ARBA00053969"/>
    </source>
</evidence>
<accession>A0A090DF46</accession>
<dbReference type="Gene3D" id="2.30.30.140">
    <property type="match status" value="1"/>
</dbReference>
<dbReference type="InterPro" id="IPR019812">
    <property type="entry name" value="Hydgase_assmbl_chp_CS"/>
</dbReference>
<dbReference type="InterPro" id="IPR001109">
    <property type="entry name" value="Hydrogenase_HupF/HypC"/>
</dbReference>
<dbReference type="GO" id="GO:0005506">
    <property type="term" value="F:iron ion binding"/>
    <property type="evidence" value="ECO:0007669"/>
    <property type="project" value="TreeGrafter"/>
</dbReference>
<protein>
    <recommendedName>
        <fullName evidence="3">Hydrogenase maturation factor HypC</fullName>
    </recommendedName>
</protein>
<comment type="function">
    <text evidence="2">Involved in the maturation of [NiFe] hydrogenases. Involved in the biosynthesis of the Fe(CN)(2)CO cofactor.</text>
</comment>
<dbReference type="SUPFAM" id="SSF159127">
    <property type="entry name" value="HupF/HypC-like"/>
    <property type="match status" value="1"/>
</dbReference>
<evidence type="ECO:0000313" key="4">
    <source>
        <dbReference type="EMBL" id="CDX14244.1"/>
    </source>
</evidence>
<organism evidence="4 5">
    <name type="scientific">Mesorhizobium plurifarium</name>
    <dbReference type="NCBI Taxonomy" id="69974"/>
    <lineage>
        <taxon>Bacteria</taxon>
        <taxon>Pseudomonadati</taxon>
        <taxon>Pseudomonadota</taxon>
        <taxon>Alphaproteobacteria</taxon>
        <taxon>Hyphomicrobiales</taxon>
        <taxon>Phyllobacteriaceae</taxon>
        <taxon>Mesorhizobium</taxon>
    </lineage>
</organism>